<keyword evidence="7" id="KW-1133">Transmembrane helix</keyword>
<feature type="domain" description="4Fe-4S ferredoxin-type" evidence="8">
    <location>
        <begin position="207"/>
        <end position="235"/>
    </location>
</feature>
<dbReference type="PANTHER" id="PTHR30176:SF3">
    <property type="entry name" value="FERREDOXIN-TYPE PROTEIN NAPH"/>
    <property type="match status" value="1"/>
</dbReference>
<dbReference type="InterPro" id="IPR017900">
    <property type="entry name" value="4Fe4S_Fe_S_CS"/>
</dbReference>
<evidence type="ECO:0000256" key="2">
    <source>
        <dbReference type="ARBA" id="ARBA00022485"/>
    </source>
</evidence>
<evidence type="ECO:0000256" key="4">
    <source>
        <dbReference type="ARBA" id="ARBA00022982"/>
    </source>
</evidence>
<gene>
    <name evidence="9" type="ORF">EDC39_105143</name>
</gene>
<keyword evidence="5" id="KW-0408">Iron</keyword>
<dbReference type="SUPFAM" id="SSF54862">
    <property type="entry name" value="4Fe-4S ferredoxins"/>
    <property type="match status" value="1"/>
</dbReference>
<dbReference type="InterPro" id="IPR017896">
    <property type="entry name" value="4Fe4S_Fe-S-bd"/>
</dbReference>
<evidence type="ECO:0000313" key="9">
    <source>
        <dbReference type="EMBL" id="TYO98774.1"/>
    </source>
</evidence>
<protein>
    <submittedName>
        <fullName evidence="9">Cytochrome c oxidase accessory protein FixG</fullName>
    </submittedName>
</protein>
<sequence length="415" mass="46771">MKTDRPRLLAPWRRSFQWFCSLLVLLIPFGRWHGRSLLRLDLDSFSLCFFGQILRLEDLHLFLFVCLLFLLLFLLATLVFGRVWCGWACPQTTLTDLAEWWARKIGLKIEHNRLQGPPARKAVAHAGFLLLSLLVGANLVWYFVEPERFFRQLADGTLHPGAWGGMLAIAGLVYVDLGFVRRLVCREFCPYGRFQTVLADRATLVLHRPASEAKRCIDCGACVRACPMGIDIRNGYQIECINCGRCLDACRQVMARRRQPGLMVYSFGSENLGARALLNPRTLLLVAATLGLAVVLAVSIHNRPLATLKLVPSHTAASRQLADGRTAIFFEGWLHNRDDREHSLNIEARDAAAVTSPELRGQTRNIRLQPGENRPVGFVLLTSPAKRQTIEFLLKDGQGTVLARQRLDLRPPSDR</sequence>
<feature type="transmembrane region" description="Helical" evidence="7">
    <location>
        <begin position="163"/>
        <end position="184"/>
    </location>
</feature>
<comment type="caution">
    <text evidence="9">The sequence shown here is derived from an EMBL/GenBank/DDBJ whole genome shotgun (WGS) entry which is preliminary data.</text>
</comment>
<feature type="transmembrane region" description="Helical" evidence="7">
    <location>
        <begin position="122"/>
        <end position="143"/>
    </location>
</feature>
<evidence type="ECO:0000313" key="10">
    <source>
        <dbReference type="Proteomes" id="UP000324159"/>
    </source>
</evidence>
<evidence type="ECO:0000256" key="1">
    <source>
        <dbReference type="ARBA" id="ARBA00022448"/>
    </source>
</evidence>
<dbReference type="Proteomes" id="UP000324159">
    <property type="component" value="Unassembled WGS sequence"/>
</dbReference>
<dbReference type="GO" id="GO:0046872">
    <property type="term" value="F:metal ion binding"/>
    <property type="evidence" value="ECO:0007669"/>
    <property type="project" value="UniProtKB-KW"/>
</dbReference>
<dbReference type="AlphaFoldDB" id="A0A5D3WK91"/>
<dbReference type="InterPro" id="IPR051684">
    <property type="entry name" value="Electron_Trans/Redox"/>
</dbReference>
<dbReference type="PROSITE" id="PS00198">
    <property type="entry name" value="4FE4S_FER_1"/>
    <property type="match status" value="1"/>
</dbReference>
<keyword evidence="3" id="KW-0479">Metal-binding</keyword>
<feature type="transmembrane region" description="Helical" evidence="7">
    <location>
        <begin position="16"/>
        <end position="34"/>
    </location>
</feature>
<keyword evidence="6" id="KW-0411">Iron-sulfur</keyword>
<organism evidence="9 10">
    <name type="scientific">Geothermobacter ehrlichii</name>
    <dbReference type="NCBI Taxonomy" id="213224"/>
    <lineage>
        <taxon>Bacteria</taxon>
        <taxon>Pseudomonadati</taxon>
        <taxon>Thermodesulfobacteriota</taxon>
        <taxon>Desulfuromonadia</taxon>
        <taxon>Desulfuromonadales</taxon>
        <taxon>Geothermobacteraceae</taxon>
        <taxon>Geothermobacter</taxon>
    </lineage>
</organism>
<evidence type="ECO:0000256" key="5">
    <source>
        <dbReference type="ARBA" id="ARBA00023004"/>
    </source>
</evidence>
<keyword evidence="2" id="KW-0004">4Fe-4S</keyword>
<dbReference type="RefSeq" id="WP_148895710.1">
    <property type="nucleotide sequence ID" value="NZ_VNIB01000005.1"/>
</dbReference>
<dbReference type="Pfam" id="PF13746">
    <property type="entry name" value="Fer4_18"/>
    <property type="match status" value="1"/>
</dbReference>
<keyword evidence="7" id="KW-0472">Membrane</keyword>
<evidence type="ECO:0000256" key="7">
    <source>
        <dbReference type="SAM" id="Phobius"/>
    </source>
</evidence>
<evidence type="ECO:0000256" key="6">
    <source>
        <dbReference type="ARBA" id="ARBA00023014"/>
    </source>
</evidence>
<dbReference type="OrthoDB" id="9811700at2"/>
<evidence type="ECO:0000256" key="3">
    <source>
        <dbReference type="ARBA" id="ARBA00022723"/>
    </source>
</evidence>
<name>A0A5D3WK91_9BACT</name>
<dbReference type="PANTHER" id="PTHR30176">
    <property type="entry name" value="FERREDOXIN-TYPE PROTEIN NAPH"/>
    <property type="match status" value="1"/>
</dbReference>
<keyword evidence="7" id="KW-0812">Transmembrane</keyword>
<dbReference type="GO" id="GO:0051539">
    <property type="term" value="F:4 iron, 4 sulfur cluster binding"/>
    <property type="evidence" value="ECO:0007669"/>
    <property type="project" value="UniProtKB-KW"/>
</dbReference>
<dbReference type="GO" id="GO:0005886">
    <property type="term" value="C:plasma membrane"/>
    <property type="evidence" value="ECO:0007669"/>
    <property type="project" value="TreeGrafter"/>
</dbReference>
<reference evidence="9 10" key="1">
    <citation type="submission" date="2019-07" db="EMBL/GenBank/DDBJ databases">
        <title>Genomic Encyclopedia of Type Strains, Phase IV (KMG-IV): sequencing the most valuable type-strain genomes for metagenomic binning, comparative biology and taxonomic classification.</title>
        <authorList>
            <person name="Goeker M."/>
        </authorList>
    </citation>
    <scope>NUCLEOTIDE SEQUENCE [LARGE SCALE GENOMIC DNA]</scope>
    <source>
        <strain evidence="9 10">SS015</strain>
    </source>
</reference>
<dbReference type="PROSITE" id="PS51379">
    <property type="entry name" value="4FE4S_FER_2"/>
    <property type="match status" value="1"/>
</dbReference>
<keyword evidence="10" id="KW-1185">Reference proteome</keyword>
<accession>A0A5D3WK91</accession>
<evidence type="ECO:0000259" key="8">
    <source>
        <dbReference type="PROSITE" id="PS51379"/>
    </source>
</evidence>
<feature type="transmembrane region" description="Helical" evidence="7">
    <location>
        <begin position="59"/>
        <end position="80"/>
    </location>
</feature>
<keyword evidence="4" id="KW-0249">Electron transport</keyword>
<proteinExistence type="predicted"/>
<feature type="transmembrane region" description="Helical" evidence="7">
    <location>
        <begin position="282"/>
        <end position="300"/>
    </location>
</feature>
<keyword evidence="1" id="KW-0813">Transport</keyword>
<dbReference type="Pfam" id="PF12801">
    <property type="entry name" value="Fer4_5"/>
    <property type="match status" value="2"/>
</dbReference>
<dbReference type="EMBL" id="VNIB01000005">
    <property type="protein sequence ID" value="TYO98774.1"/>
    <property type="molecule type" value="Genomic_DNA"/>
</dbReference>
<dbReference type="Gene3D" id="3.30.70.20">
    <property type="match status" value="1"/>
</dbReference>